<dbReference type="Pfam" id="PF00392">
    <property type="entry name" value="GntR"/>
    <property type="match status" value="1"/>
</dbReference>
<dbReference type="InterPro" id="IPR036390">
    <property type="entry name" value="WH_DNA-bd_sf"/>
</dbReference>
<feature type="domain" description="HTH gntR-type" evidence="5">
    <location>
        <begin position="1"/>
        <end position="63"/>
    </location>
</feature>
<dbReference type="Gene3D" id="3.40.1410.10">
    <property type="entry name" value="Chorismate lyase-like"/>
    <property type="match status" value="1"/>
</dbReference>
<gene>
    <name evidence="6" type="ORF">ACFQGO_34740</name>
</gene>
<dbReference type="PROSITE" id="PS50949">
    <property type="entry name" value="HTH_GNTR"/>
    <property type="match status" value="1"/>
</dbReference>
<evidence type="ECO:0000256" key="2">
    <source>
        <dbReference type="ARBA" id="ARBA00023125"/>
    </source>
</evidence>
<evidence type="ECO:0000256" key="4">
    <source>
        <dbReference type="SAM" id="MobiDB-lite"/>
    </source>
</evidence>
<keyword evidence="1" id="KW-0805">Transcription regulation</keyword>
<dbReference type="Gene3D" id="1.10.10.10">
    <property type="entry name" value="Winged helix-like DNA-binding domain superfamily/Winged helix DNA-binding domain"/>
    <property type="match status" value="1"/>
</dbReference>
<dbReference type="InterPro" id="IPR036388">
    <property type="entry name" value="WH-like_DNA-bd_sf"/>
</dbReference>
<proteinExistence type="predicted"/>
<keyword evidence="7" id="KW-1185">Reference proteome</keyword>
<comment type="caution">
    <text evidence="6">The sequence shown here is derived from an EMBL/GenBank/DDBJ whole genome shotgun (WGS) entry which is preliminary data.</text>
</comment>
<evidence type="ECO:0000259" key="5">
    <source>
        <dbReference type="PROSITE" id="PS50949"/>
    </source>
</evidence>
<dbReference type="PANTHER" id="PTHR44846:SF17">
    <property type="entry name" value="GNTR-FAMILY TRANSCRIPTIONAL REGULATOR"/>
    <property type="match status" value="1"/>
</dbReference>
<dbReference type="SUPFAM" id="SSF46785">
    <property type="entry name" value="Winged helix' DNA-binding domain"/>
    <property type="match status" value="1"/>
</dbReference>
<dbReference type="PANTHER" id="PTHR44846">
    <property type="entry name" value="MANNOSYL-D-GLYCERATE TRANSPORT/METABOLISM SYSTEM REPRESSOR MNGR-RELATED"/>
    <property type="match status" value="1"/>
</dbReference>
<keyword evidence="2" id="KW-0238">DNA-binding</keyword>
<keyword evidence="3" id="KW-0804">Transcription</keyword>
<name>A0ABW1BIA4_9ACTN</name>
<organism evidence="6 7">
    <name type="scientific">Streptomyces heilongjiangensis</name>
    <dbReference type="NCBI Taxonomy" id="945052"/>
    <lineage>
        <taxon>Bacteria</taxon>
        <taxon>Bacillati</taxon>
        <taxon>Actinomycetota</taxon>
        <taxon>Actinomycetes</taxon>
        <taxon>Kitasatosporales</taxon>
        <taxon>Streptomycetaceae</taxon>
        <taxon>Streptomyces</taxon>
    </lineage>
</organism>
<evidence type="ECO:0000256" key="1">
    <source>
        <dbReference type="ARBA" id="ARBA00023015"/>
    </source>
</evidence>
<dbReference type="SUPFAM" id="SSF64288">
    <property type="entry name" value="Chorismate lyase-like"/>
    <property type="match status" value="1"/>
</dbReference>
<dbReference type="InterPro" id="IPR011663">
    <property type="entry name" value="UTRA"/>
</dbReference>
<dbReference type="Pfam" id="PF07702">
    <property type="entry name" value="UTRA"/>
    <property type="match status" value="1"/>
</dbReference>
<reference evidence="7" key="1">
    <citation type="journal article" date="2019" name="Int. J. Syst. Evol. Microbiol.">
        <title>The Global Catalogue of Microorganisms (GCM) 10K type strain sequencing project: providing services to taxonomists for standard genome sequencing and annotation.</title>
        <authorList>
            <consortium name="The Broad Institute Genomics Platform"/>
            <consortium name="The Broad Institute Genome Sequencing Center for Infectious Disease"/>
            <person name="Wu L."/>
            <person name="Ma J."/>
        </authorList>
    </citation>
    <scope>NUCLEOTIDE SEQUENCE [LARGE SCALE GENOMIC DNA]</scope>
    <source>
        <strain evidence="7">JCM 9918</strain>
    </source>
</reference>
<dbReference type="InterPro" id="IPR000524">
    <property type="entry name" value="Tscrpt_reg_HTH_GntR"/>
</dbReference>
<dbReference type="InterPro" id="IPR050679">
    <property type="entry name" value="Bact_HTH_transcr_reg"/>
</dbReference>
<dbReference type="RefSeq" id="WP_272172136.1">
    <property type="nucleotide sequence ID" value="NZ_JAQOSL010000046.1"/>
</dbReference>
<evidence type="ECO:0000313" key="7">
    <source>
        <dbReference type="Proteomes" id="UP001596112"/>
    </source>
</evidence>
<dbReference type="Proteomes" id="UP001596112">
    <property type="component" value="Unassembled WGS sequence"/>
</dbReference>
<dbReference type="SMART" id="SM00345">
    <property type="entry name" value="HTH_GNTR"/>
    <property type="match status" value="1"/>
</dbReference>
<evidence type="ECO:0000256" key="3">
    <source>
        <dbReference type="ARBA" id="ARBA00023163"/>
    </source>
</evidence>
<dbReference type="CDD" id="cd07377">
    <property type="entry name" value="WHTH_GntR"/>
    <property type="match status" value="1"/>
</dbReference>
<protein>
    <submittedName>
        <fullName evidence="6">GntR family transcriptional regulator</fullName>
    </submittedName>
</protein>
<evidence type="ECO:0000313" key="6">
    <source>
        <dbReference type="EMBL" id="MFC5812606.1"/>
    </source>
</evidence>
<dbReference type="InterPro" id="IPR028978">
    <property type="entry name" value="Chorismate_lyase_/UTRA_dom_sf"/>
</dbReference>
<accession>A0ABW1BIA4</accession>
<sequence>MANHFRSRIEDGDLAPGDPLPSVSEIRAQFDVSAKTVSRALGVLKAEGLVAARGALGTVVAEPQAVTSGVDRIPRLARTGRRYGPGEDSTGHLVMLRSAHDPKVCRALDIEPGEEVVIRIRTFRQDGRPTSYGVSVYPPRAWAAVPELASEERMSGYFGTPYEERTGREVSVGKRIGYLRLASQDELDALEIRVPAVTPVTVFVTDVTFHDEDGPVGYWEDVYAPDAKFPMPMDMSGQ</sequence>
<dbReference type="EMBL" id="JBHSNZ010000038">
    <property type="protein sequence ID" value="MFC5812606.1"/>
    <property type="molecule type" value="Genomic_DNA"/>
</dbReference>
<feature type="region of interest" description="Disordered" evidence="4">
    <location>
        <begin position="1"/>
        <end position="20"/>
    </location>
</feature>